<proteinExistence type="predicted"/>
<sequence length="191" mass="21769">MKNCTNQFFILILFPVVIHAATSYSYMASCCNILTFLQGTEQVGYIDYHLYNLNGTFVTADLRGLVTEKSTPFELGIEIDGQTIWFCKNHTDYYVFVSCYYHIPLGKTFNFVLKTNFIHGSLKFDTLQLNSDQTVSGVPPVEFAPEPPENPKIFLLRRSWENLYQSPTMIVQGKLLCHLYVPPTPPPAPLQ</sequence>
<evidence type="ECO:0000313" key="1">
    <source>
        <dbReference type="Proteomes" id="UP000887576"/>
    </source>
</evidence>
<name>A0AC34Q4N4_9BILA</name>
<dbReference type="Proteomes" id="UP000887576">
    <property type="component" value="Unplaced"/>
</dbReference>
<dbReference type="WBParaSite" id="JU765_v2.g12667.t1">
    <property type="protein sequence ID" value="JU765_v2.g12667.t1"/>
    <property type="gene ID" value="JU765_v2.g12667"/>
</dbReference>
<protein>
    <submittedName>
        <fullName evidence="2">Uncharacterized protein</fullName>
    </submittedName>
</protein>
<organism evidence="1 2">
    <name type="scientific">Panagrolaimus sp. JU765</name>
    <dbReference type="NCBI Taxonomy" id="591449"/>
    <lineage>
        <taxon>Eukaryota</taxon>
        <taxon>Metazoa</taxon>
        <taxon>Ecdysozoa</taxon>
        <taxon>Nematoda</taxon>
        <taxon>Chromadorea</taxon>
        <taxon>Rhabditida</taxon>
        <taxon>Tylenchina</taxon>
        <taxon>Panagrolaimomorpha</taxon>
        <taxon>Panagrolaimoidea</taxon>
        <taxon>Panagrolaimidae</taxon>
        <taxon>Panagrolaimus</taxon>
    </lineage>
</organism>
<evidence type="ECO:0000313" key="2">
    <source>
        <dbReference type="WBParaSite" id="JU765_v2.g12667.t1"/>
    </source>
</evidence>
<accession>A0AC34Q4N4</accession>
<reference evidence="2" key="1">
    <citation type="submission" date="2022-11" db="UniProtKB">
        <authorList>
            <consortium name="WormBaseParasite"/>
        </authorList>
    </citation>
    <scope>IDENTIFICATION</scope>
</reference>